<accession>A0ABD3AYB7</accession>
<gene>
    <name evidence="2" type="ORF">ACH5RR_004566</name>
</gene>
<evidence type="ECO:0000313" key="3">
    <source>
        <dbReference type="Proteomes" id="UP001630127"/>
    </source>
</evidence>
<dbReference type="PANTHER" id="PTHR34120">
    <property type="entry name" value="EXPRESSED PROTEIN"/>
    <property type="match status" value="1"/>
</dbReference>
<evidence type="ECO:0000313" key="2">
    <source>
        <dbReference type="EMBL" id="KAL3536105.1"/>
    </source>
</evidence>
<feature type="region of interest" description="Disordered" evidence="1">
    <location>
        <begin position="107"/>
        <end position="149"/>
    </location>
</feature>
<evidence type="ECO:0000256" key="1">
    <source>
        <dbReference type="SAM" id="MobiDB-lite"/>
    </source>
</evidence>
<comment type="caution">
    <text evidence="2">The sequence shown here is derived from an EMBL/GenBank/DDBJ whole genome shotgun (WGS) entry which is preliminary data.</text>
</comment>
<keyword evidence="3" id="KW-1185">Reference proteome</keyword>
<dbReference type="AlphaFoldDB" id="A0ABD3AYB7"/>
<sequence>MPQVDLEALVSACAGGGSDRKITCETLADDVPPEKEEDVPDSDVAPDFPPESFWLSKNAELDWFDRNAFFERKESTKGISNSANLNPNSNSNSQRFSVKVKKTSLLGLPKTQKTNYTDSSKRRNNKPANMKLFPKRSSSVEKTAVSLAEPSSPKVSCIGRVRSKRGRRRSCDVTNKRQKSVEKLKKGFCSRVFSMFKSGRHNRKPIGPEIEGLEEEETEIERLEEEETPRRSVTIRMREISVEPVSEPPGLGGMKKFVSGRRSTDDFDVALSHSMEVDGPTKRSWD</sequence>
<dbReference type="PANTHER" id="PTHR34120:SF2">
    <property type="entry name" value="OS01G0860900 PROTEIN"/>
    <property type="match status" value="1"/>
</dbReference>
<organism evidence="2 3">
    <name type="scientific">Cinchona calisaya</name>
    <dbReference type="NCBI Taxonomy" id="153742"/>
    <lineage>
        <taxon>Eukaryota</taxon>
        <taxon>Viridiplantae</taxon>
        <taxon>Streptophyta</taxon>
        <taxon>Embryophyta</taxon>
        <taxon>Tracheophyta</taxon>
        <taxon>Spermatophyta</taxon>
        <taxon>Magnoliopsida</taxon>
        <taxon>eudicotyledons</taxon>
        <taxon>Gunneridae</taxon>
        <taxon>Pentapetalae</taxon>
        <taxon>asterids</taxon>
        <taxon>lamiids</taxon>
        <taxon>Gentianales</taxon>
        <taxon>Rubiaceae</taxon>
        <taxon>Cinchonoideae</taxon>
        <taxon>Cinchoneae</taxon>
        <taxon>Cinchona</taxon>
    </lineage>
</organism>
<dbReference type="EMBL" id="JBJUIK010000002">
    <property type="protein sequence ID" value="KAL3536105.1"/>
    <property type="molecule type" value="Genomic_DNA"/>
</dbReference>
<protein>
    <submittedName>
        <fullName evidence="2">Uncharacterized protein</fullName>
    </submittedName>
</protein>
<feature type="region of interest" description="Disordered" evidence="1">
    <location>
        <begin position="28"/>
        <end position="50"/>
    </location>
</feature>
<dbReference type="Proteomes" id="UP001630127">
    <property type="component" value="Unassembled WGS sequence"/>
</dbReference>
<name>A0ABD3AYB7_9GENT</name>
<reference evidence="2 3" key="1">
    <citation type="submission" date="2024-11" db="EMBL/GenBank/DDBJ databases">
        <title>A near-complete genome assembly of Cinchona calisaya.</title>
        <authorList>
            <person name="Lian D.C."/>
            <person name="Zhao X.W."/>
            <person name="Wei L."/>
        </authorList>
    </citation>
    <scope>NUCLEOTIDE SEQUENCE [LARGE SCALE GENOMIC DNA]</scope>
    <source>
        <tissue evidence="2">Nenye</tissue>
    </source>
</reference>
<proteinExistence type="predicted"/>